<keyword evidence="1" id="KW-1133">Transmembrane helix</keyword>
<dbReference type="AlphaFoldDB" id="A0A3B4A894"/>
<keyword evidence="3" id="KW-1185">Reference proteome</keyword>
<dbReference type="Ensembl" id="ENSPMGT00000014161.1">
    <property type="protein sequence ID" value="ENSPMGP00000013268.1"/>
    <property type="gene ID" value="ENSPMGG00000010938.1"/>
</dbReference>
<reference evidence="2" key="1">
    <citation type="submission" date="2025-08" db="UniProtKB">
        <authorList>
            <consortium name="Ensembl"/>
        </authorList>
    </citation>
    <scope>IDENTIFICATION</scope>
</reference>
<evidence type="ECO:0000313" key="3">
    <source>
        <dbReference type="Proteomes" id="UP000261520"/>
    </source>
</evidence>
<evidence type="ECO:0000256" key="1">
    <source>
        <dbReference type="SAM" id="Phobius"/>
    </source>
</evidence>
<name>A0A3B4A894_9GOBI</name>
<feature type="transmembrane region" description="Helical" evidence="1">
    <location>
        <begin position="21"/>
        <end position="45"/>
    </location>
</feature>
<organism evidence="2 3">
    <name type="scientific">Periophthalmus magnuspinnatus</name>
    <dbReference type="NCBI Taxonomy" id="409849"/>
    <lineage>
        <taxon>Eukaryota</taxon>
        <taxon>Metazoa</taxon>
        <taxon>Chordata</taxon>
        <taxon>Craniata</taxon>
        <taxon>Vertebrata</taxon>
        <taxon>Euteleostomi</taxon>
        <taxon>Actinopterygii</taxon>
        <taxon>Neopterygii</taxon>
        <taxon>Teleostei</taxon>
        <taxon>Neoteleostei</taxon>
        <taxon>Acanthomorphata</taxon>
        <taxon>Gobiaria</taxon>
        <taxon>Gobiiformes</taxon>
        <taxon>Gobioidei</taxon>
        <taxon>Gobiidae</taxon>
        <taxon>Oxudercinae</taxon>
        <taxon>Periophthalmus</taxon>
    </lineage>
</organism>
<sequence>MPMNYEERVAFLGNWGPFQRRLFIVLCLCSIPPGFTILSVIFLLATPPHQCYIPSNSNLSHEWIQAIIPEHMFLQEEQRSCSRYALDIVMNASLNGLRPGQGNATESEVMLQTLPLEECGDGWSFSQQYFTSTVVTEVNSESNLFSPR</sequence>
<proteinExistence type="predicted"/>
<dbReference type="Proteomes" id="UP000261520">
    <property type="component" value="Unplaced"/>
</dbReference>
<protein>
    <submittedName>
        <fullName evidence="2">Uncharacterized protein</fullName>
    </submittedName>
</protein>
<reference evidence="2" key="2">
    <citation type="submission" date="2025-09" db="UniProtKB">
        <authorList>
            <consortium name="Ensembl"/>
        </authorList>
    </citation>
    <scope>IDENTIFICATION</scope>
</reference>
<accession>A0A3B4A894</accession>
<keyword evidence="1" id="KW-0472">Membrane</keyword>
<dbReference type="STRING" id="409849.ENSPMGP00000013268"/>
<evidence type="ECO:0000313" key="2">
    <source>
        <dbReference type="Ensembl" id="ENSPMGP00000013268.1"/>
    </source>
</evidence>
<keyword evidence="1" id="KW-0812">Transmembrane</keyword>